<keyword evidence="2" id="KW-1003">Cell membrane</keyword>
<evidence type="ECO:0000256" key="2">
    <source>
        <dbReference type="ARBA" id="ARBA00022475"/>
    </source>
</evidence>
<evidence type="ECO:0000313" key="9">
    <source>
        <dbReference type="Proteomes" id="UP000596074"/>
    </source>
</evidence>
<evidence type="ECO:0000259" key="7">
    <source>
        <dbReference type="Pfam" id="PF02706"/>
    </source>
</evidence>
<dbReference type="Pfam" id="PF02706">
    <property type="entry name" value="Wzz"/>
    <property type="match status" value="1"/>
</dbReference>
<feature type="transmembrane region" description="Helical" evidence="6">
    <location>
        <begin position="29"/>
        <end position="49"/>
    </location>
</feature>
<feature type="transmembrane region" description="Helical" evidence="6">
    <location>
        <begin position="328"/>
        <end position="351"/>
    </location>
</feature>
<feature type="domain" description="Polysaccharide chain length determinant N-terminal" evidence="7">
    <location>
        <begin position="14"/>
        <end position="67"/>
    </location>
</feature>
<sequence length="366" mass="41537">MEPMNQGQYNHAADEIDLFDLIDDIKEKWYWLIGTGLVSVVLAGLYAFMATPTFQTEVVYKPVTEAELLPLNQPRLKDVFDIAADKSYMTAEQAFKDVRAQALSGSLLREFYNLLLSEKDPQLLPLIFNEKISPEQNFSKFTERFSSVDPGAKQNDVFLRLKFELSDAALASAVLNRYSDFMLQKHRDETREAVSMRIEAKLDQWRIQADEMRTKYLAEKERRLLTLEEAAAVAASINQQRPLYDAERVSVGAQPPLYMMGEKALRSEITQLKGRAQRGEDAYIAGLPELLWKIKTVEETQIAWNRVKYIQLDQSAIVPLSAIKPRKLLVLALGAVAGGMAGIMFALMAAAQVRRRQRKLNEKARS</sequence>
<protein>
    <recommendedName>
        <fullName evidence="7">Polysaccharide chain length determinant N-terminal domain-containing protein</fullName>
    </recommendedName>
</protein>
<keyword evidence="3 6" id="KW-0812">Transmembrane</keyword>
<keyword evidence="5 6" id="KW-0472">Membrane</keyword>
<proteinExistence type="predicted"/>
<keyword evidence="4 6" id="KW-1133">Transmembrane helix</keyword>
<dbReference type="KEGG" id="vcw:GJQ55_04945"/>
<dbReference type="GO" id="GO:0004713">
    <property type="term" value="F:protein tyrosine kinase activity"/>
    <property type="evidence" value="ECO:0007669"/>
    <property type="project" value="TreeGrafter"/>
</dbReference>
<gene>
    <name evidence="8" type="ORF">GJQ55_04945</name>
</gene>
<comment type="subcellular location">
    <subcellularLocation>
        <location evidence="1">Cell membrane</location>
        <topology evidence="1">Multi-pass membrane protein</topology>
    </subcellularLocation>
</comment>
<evidence type="ECO:0000313" key="8">
    <source>
        <dbReference type="EMBL" id="QQD23866.1"/>
    </source>
</evidence>
<dbReference type="PANTHER" id="PTHR32309:SF13">
    <property type="entry name" value="FERRIC ENTEROBACTIN TRANSPORT PROTEIN FEPE"/>
    <property type="match status" value="1"/>
</dbReference>
<evidence type="ECO:0000256" key="6">
    <source>
        <dbReference type="SAM" id="Phobius"/>
    </source>
</evidence>
<organism evidence="8 9">
    <name type="scientific">Venatoribacter cucullus</name>
    <dbReference type="NCBI Taxonomy" id="2661630"/>
    <lineage>
        <taxon>Bacteria</taxon>
        <taxon>Pseudomonadati</taxon>
        <taxon>Pseudomonadota</taxon>
        <taxon>Gammaproteobacteria</taxon>
        <taxon>Oceanospirillales</taxon>
        <taxon>Oceanospirillaceae</taxon>
        <taxon>Venatoribacter</taxon>
    </lineage>
</organism>
<dbReference type="Gene3D" id="3.30.1890.10">
    <property type="entry name" value="FepE-like"/>
    <property type="match status" value="1"/>
</dbReference>
<dbReference type="PANTHER" id="PTHR32309">
    <property type="entry name" value="TYROSINE-PROTEIN KINASE"/>
    <property type="match status" value="1"/>
</dbReference>
<dbReference type="AlphaFoldDB" id="A0A9X7YNQ1"/>
<dbReference type="InterPro" id="IPR050445">
    <property type="entry name" value="Bact_polysacc_biosynth/exp"/>
</dbReference>
<dbReference type="EMBL" id="CP046056">
    <property type="protein sequence ID" value="QQD23866.1"/>
    <property type="molecule type" value="Genomic_DNA"/>
</dbReference>
<dbReference type="GO" id="GO:0005886">
    <property type="term" value="C:plasma membrane"/>
    <property type="evidence" value="ECO:0007669"/>
    <property type="project" value="UniProtKB-SubCell"/>
</dbReference>
<evidence type="ECO:0000256" key="1">
    <source>
        <dbReference type="ARBA" id="ARBA00004651"/>
    </source>
</evidence>
<dbReference type="SUPFAM" id="SSF160355">
    <property type="entry name" value="Bacterial polysaccharide co-polymerase-like"/>
    <property type="match status" value="1"/>
</dbReference>
<name>A0A9X7YNQ1_9GAMM</name>
<evidence type="ECO:0000256" key="5">
    <source>
        <dbReference type="ARBA" id="ARBA00023136"/>
    </source>
</evidence>
<evidence type="ECO:0000256" key="3">
    <source>
        <dbReference type="ARBA" id="ARBA00022692"/>
    </source>
</evidence>
<reference evidence="8 9" key="1">
    <citation type="submission" date="2019-11" db="EMBL/GenBank/DDBJ databases">
        <title>Venatorbacter sp. nov. a predator of Campylobacter and other Gram-negative bacteria.</title>
        <authorList>
            <person name="Saeedi A."/>
            <person name="Cummings N.J."/>
            <person name="Connerton I.F."/>
            <person name="Connerton P.L."/>
        </authorList>
    </citation>
    <scope>NUCLEOTIDE SEQUENCE [LARGE SCALE GENOMIC DNA]</scope>
    <source>
        <strain evidence="8">XL5</strain>
    </source>
</reference>
<keyword evidence="9" id="KW-1185">Reference proteome</keyword>
<dbReference type="Proteomes" id="UP000596074">
    <property type="component" value="Chromosome"/>
</dbReference>
<dbReference type="InterPro" id="IPR003856">
    <property type="entry name" value="LPS_length_determ_N"/>
</dbReference>
<accession>A0A9X7YNQ1</accession>
<evidence type="ECO:0000256" key="4">
    <source>
        <dbReference type="ARBA" id="ARBA00022989"/>
    </source>
</evidence>